<feature type="compositionally biased region" description="Acidic residues" evidence="1">
    <location>
        <begin position="1"/>
        <end position="13"/>
    </location>
</feature>
<dbReference type="InterPro" id="IPR038187">
    <property type="entry name" value="NAC_A/B_dom_sf"/>
</dbReference>
<accession>A0ABN7TBF5</accession>
<feature type="region of interest" description="Disordered" evidence="1">
    <location>
        <begin position="93"/>
        <end position="112"/>
    </location>
</feature>
<proteinExistence type="predicted"/>
<dbReference type="PROSITE" id="PS51151">
    <property type="entry name" value="NAC_AB"/>
    <property type="match status" value="1"/>
</dbReference>
<reference evidence="3 4" key="1">
    <citation type="submission" date="2021-04" db="EMBL/GenBank/DDBJ databases">
        <authorList>
            <person name="Bliznina A."/>
        </authorList>
    </citation>
    <scope>NUCLEOTIDE SEQUENCE [LARGE SCALE GENOMIC DNA]</scope>
</reference>
<dbReference type="Pfam" id="PF19026">
    <property type="entry name" value="UBA_HYPK"/>
    <property type="match status" value="1"/>
</dbReference>
<feature type="region of interest" description="Disordered" evidence="1">
    <location>
        <begin position="1"/>
        <end position="50"/>
    </location>
</feature>
<feature type="compositionally biased region" description="Low complexity" evidence="1">
    <location>
        <begin position="93"/>
        <end position="103"/>
    </location>
</feature>
<dbReference type="EMBL" id="OU015567">
    <property type="protein sequence ID" value="CAG5111848.1"/>
    <property type="molecule type" value="Genomic_DNA"/>
</dbReference>
<sequence length="213" mass="22869">MISVEYSDDESENVDTSGAVDPFDFINADSDEGAEEAETTEAAIPLTPKGTVTYADAVRSRPTSECQPNEPEPEDPVVEDIEVETVEEPVQAAPAFQAEAAPEGESKSSRAERKVKKALQKLGLQQVEGINRVVLRKDKSLLFVVPAPEAAKAAAPQTIAEEEEESEDVDTSGIEEKDIELVVAQAGCSRAKAVAALRKNDNDIVNSIMELTI</sequence>
<protein>
    <submittedName>
        <fullName evidence="3">Oidioi.mRNA.OKI2018_I69.chr2.g6119.t1.cds</fullName>
    </submittedName>
</protein>
<feature type="domain" description="NAC-A/B" evidence="2">
    <location>
        <begin position="109"/>
        <end position="183"/>
    </location>
</feature>
<dbReference type="Pfam" id="PF01849">
    <property type="entry name" value="NAC"/>
    <property type="match status" value="1"/>
</dbReference>
<evidence type="ECO:0000313" key="3">
    <source>
        <dbReference type="EMBL" id="CAG5111848.1"/>
    </source>
</evidence>
<dbReference type="Gene3D" id="2.20.70.30">
    <property type="entry name" value="Nascent polypeptide-associated complex domain"/>
    <property type="match status" value="1"/>
</dbReference>
<evidence type="ECO:0000259" key="2">
    <source>
        <dbReference type="PROSITE" id="PS51151"/>
    </source>
</evidence>
<dbReference type="PANTHER" id="PTHR21713">
    <property type="entry name" value="NASCENT POLYPEPTIDE ASSOCIATED COMPLEX ALPHA SUBUNIT-RELATED"/>
    <property type="match status" value="1"/>
</dbReference>
<dbReference type="InterPro" id="IPR044034">
    <property type="entry name" value="NAC-like_UBA"/>
</dbReference>
<dbReference type="Gene3D" id="1.10.8.10">
    <property type="entry name" value="DNA helicase RuvA subunit, C-terminal domain"/>
    <property type="match status" value="1"/>
</dbReference>
<dbReference type="Proteomes" id="UP001158576">
    <property type="component" value="Chromosome 2"/>
</dbReference>
<keyword evidence="4" id="KW-1185">Reference proteome</keyword>
<name>A0ABN7TBF5_OIKDI</name>
<evidence type="ECO:0000256" key="1">
    <source>
        <dbReference type="SAM" id="MobiDB-lite"/>
    </source>
</evidence>
<evidence type="ECO:0000313" key="4">
    <source>
        <dbReference type="Proteomes" id="UP001158576"/>
    </source>
</evidence>
<gene>
    <name evidence="3" type="ORF">OKIOD_LOCUS14884</name>
</gene>
<dbReference type="SMART" id="SM01407">
    <property type="entry name" value="NAC"/>
    <property type="match status" value="1"/>
</dbReference>
<dbReference type="CDD" id="cd14358">
    <property type="entry name" value="UBA_NAC_euk"/>
    <property type="match status" value="1"/>
</dbReference>
<organism evidence="3 4">
    <name type="scientific">Oikopleura dioica</name>
    <name type="common">Tunicate</name>
    <dbReference type="NCBI Taxonomy" id="34765"/>
    <lineage>
        <taxon>Eukaryota</taxon>
        <taxon>Metazoa</taxon>
        <taxon>Chordata</taxon>
        <taxon>Tunicata</taxon>
        <taxon>Appendicularia</taxon>
        <taxon>Copelata</taxon>
        <taxon>Oikopleuridae</taxon>
        <taxon>Oikopleura</taxon>
    </lineage>
</organism>
<dbReference type="InterPro" id="IPR002715">
    <property type="entry name" value="Nas_poly-pep-assoc_cplx_dom"/>
</dbReference>
<feature type="compositionally biased region" description="Acidic residues" evidence="1">
    <location>
        <begin position="29"/>
        <end position="39"/>
    </location>
</feature>
<dbReference type="InterPro" id="IPR016641">
    <property type="entry name" value="EGD2/NACA0like"/>
</dbReference>